<dbReference type="GO" id="GO:0071770">
    <property type="term" value="P:DIM/DIP cell wall layer assembly"/>
    <property type="evidence" value="ECO:0007669"/>
    <property type="project" value="TreeGrafter"/>
</dbReference>
<dbReference type="Pfam" id="PF00550">
    <property type="entry name" value="PP-binding"/>
    <property type="match status" value="1"/>
</dbReference>
<dbReference type="PROSITE" id="PS50075">
    <property type="entry name" value="CARRIER"/>
    <property type="match status" value="1"/>
</dbReference>
<dbReference type="InterPro" id="IPR036736">
    <property type="entry name" value="ACP-like_sf"/>
</dbReference>
<dbReference type="SUPFAM" id="SSF47336">
    <property type="entry name" value="ACP-like"/>
    <property type="match status" value="1"/>
</dbReference>
<name>A0A1V1NWR1_9BACT</name>
<dbReference type="PROSITE" id="PS00012">
    <property type="entry name" value="PHOSPHOPANTETHEINE"/>
    <property type="match status" value="1"/>
</dbReference>
<dbReference type="GO" id="GO:0005886">
    <property type="term" value="C:plasma membrane"/>
    <property type="evidence" value="ECO:0007669"/>
    <property type="project" value="TreeGrafter"/>
</dbReference>
<keyword evidence="3" id="KW-0597">Phosphoprotein</keyword>
<evidence type="ECO:0000256" key="3">
    <source>
        <dbReference type="ARBA" id="ARBA00022553"/>
    </source>
</evidence>
<comment type="caution">
    <text evidence="7">The sequence shown here is derived from an EMBL/GenBank/DDBJ whole genome shotgun (WGS) entry which is preliminary data.</text>
</comment>
<dbReference type="AlphaFoldDB" id="A0A1V1NWR1"/>
<accession>A0A1V1NWR1</accession>
<protein>
    <recommendedName>
        <fullName evidence="6">Carrier domain-containing protein</fullName>
    </recommendedName>
</protein>
<keyword evidence="2" id="KW-0596">Phosphopantetheine</keyword>
<dbReference type="InterPro" id="IPR050091">
    <property type="entry name" value="PKS_NRPS_Biosynth_Enz"/>
</dbReference>
<dbReference type="InterPro" id="IPR006162">
    <property type="entry name" value="Ppantetheine_attach_site"/>
</dbReference>
<dbReference type="SMART" id="SM00823">
    <property type="entry name" value="PKS_PP"/>
    <property type="match status" value="1"/>
</dbReference>
<evidence type="ECO:0000256" key="4">
    <source>
        <dbReference type="ARBA" id="ARBA00022857"/>
    </source>
</evidence>
<dbReference type="GO" id="GO:0005737">
    <property type="term" value="C:cytoplasm"/>
    <property type="evidence" value="ECO:0007669"/>
    <property type="project" value="TreeGrafter"/>
</dbReference>
<dbReference type="InterPro" id="IPR013968">
    <property type="entry name" value="PKS_KR"/>
</dbReference>
<keyword evidence="4" id="KW-0521">NADP</keyword>
<dbReference type="GO" id="GO:0004312">
    <property type="term" value="F:fatty acid synthase activity"/>
    <property type="evidence" value="ECO:0007669"/>
    <property type="project" value="TreeGrafter"/>
</dbReference>
<dbReference type="Gene3D" id="3.40.50.720">
    <property type="entry name" value="NAD(P)-binding Rossmann-like Domain"/>
    <property type="match status" value="1"/>
</dbReference>
<organism evidence="7 8">
    <name type="scientific">Candidatus Magnetoglobus multicellularis str. Araruama</name>
    <dbReference type="NCBI Taxonomy" id="890399"/>
    <lineage>
        <taxon>Bacteria</taxon>
        <taxon>Pseudomonadati</taxon>
        <taxon>Thermodesulfobacteriota</taxon>
        <taxon>Desulfobacteria</taxon>
        <taxon>Desulfobacterales</taxon>
        <taxon>Desulfobacteraceae</taxon>
        <taxon>Candidatus Magnetoglobus</taxon>
    </lineage>
</organism>
<dbReference type="FunFam" id="1.10.1200.10:FF:000019">
    <property type="entry name" value="Phenolpthiocerol synthesis type-I polyketide synthase PPSA"/>
    <property type="match status" value="1"/>
</dbReference>
<evidence type="ECO:0000256" key="2">
    <source>
        <dbReference type="ARBA" id="ARBA00022450"/>
    </source>
</evidence>
<dbReference type="Pfam" id="PF08659">
    <property type="entry name" value="KR"/>
    <property type="match status" value="1"/>
</dbReference>
<sequence length="212" mass="24421">MGNMGQSDYSCANAFMDAYAGYRKALTDKNERHGKTLSVNWPLWKDGGMQIDEALEKMMQQTTGMVPMDTEAGIRAFYQCMDSDQHQVMVMEGRIPQMRLSLYMSEPISQPETLKDLKPDDAQLFEEKAQQYFKNLLSSVIGLPSHRIQADVPMEEYGIDSIMVMELTRELEKVFGSLSKTLFFEYRSITELATHFKSHWGNFQRFWVPVVS</sequence>
<dbReference type="InterPro" id="IPR020806">
    <property type="entry name" value="PKS_PP-bd"/>
</dbReference>
<dbReference type="Gene3D" id="1.10.1200.10">
    <property type="entry name" value="ACP-like"/>
    <property type="match status" value="1"/>
</dbReference>
<evidence type="ECO:0000256" key="1">
    <source>
        <dbReference type="ARBA" id="ARBA00001957"/>
    </source>
</evidence>
<evidence type="ECO:0000313" key="8">
    <source>
        <dbReference type="Proteomes" id="UP000189670"/>
    </source>
</evidence>
<dbReference type="GO" id="GO:0031177">
    <property type="term" value="F:phosphopantetheine binding"/>
    <property type="evidence" value="ECO:0007669"/>
    <property type="project" value="InterPro"/>
</dbReference>
<evidence type="ECO:0000256" key="5">
    <source>
        <dbReference type="ARBA" id="ARBA00023268"/>
    </source>
</evidence>
<evidence type="ECO:0000259" key="6">
    <source>
        <dbReference type="PROSITE" id="PS50075"/>
    </source>
</evidence>
<dbReference type="Proteomes" id="UP000189670">
    <property type="component" value="Unassembled WGS sequence"/>
</dbReference>
<reference evidence="8" key="1">
    <citation type="submission" date="2012-11" db="EMBL/GenBank/DDBJ databases">
        <authorList>
            <person name="Lucero-Rivera Y.E."/>
            <person name="Tovar-Ramirez D."/>
        </authorList>
    </citation>
    <scope>NUCLEOTIDE SEQUENCE [LARGE SCALE GENOMIC DNA]</scope>
    <source>
        <strain evidence="8">Araruama</strain>
    </source>
</reference>
<dbReference type="PANTHER" id="PTHR43775:SF37">
    <property type="entry name" value="SI:DKEY-61P9.11"/>
    <property type="match status" value="1"/>
</dbReference>
<keyword evidence="5" id="KW-0511">Multifunctional enzyme</keyword>
<comment type="cofactor">
    <cofactor evidence="1">
        <name>pantetheine 4'-phosphate</name>
        <dbReference type="ChEBI" id="CHEBI:47942"/>
    </cofactor>
</comment>
<gene>
    <name evidence="7" type="ORF">OMM_05356</name>
</gene>
<dbReference type="GO" id="GO:0006633">
    <property type="term" value="P:fatty acid biosynthetic process"/>
    <property type="evidence" value="ECO:0007669"/>
    <property type="project" value="TreeGrafter"/>
</dbReference>
<dbReference type="EMBL" id="ATBP01001593">
    <property type="protein sequence ID" value="ETR67039.1"/>
    <property type="molecule type" value="Genomic_DNA"/>
</dbReference>
<dbReference type="InterPro" id="IPR009081">
    <property type="entry name" value="PP-bd_ACP"/>
</dbReference>
<feature type="domain" description="Carrier" evidence="6">
    <location>
        <begin position="127"/>
        <end position="200"/>
    </location>
</feature>
<dbReference type="PANTHER" id="PTHR43775">
    <property type="entry name" value="FATTY ACID SYNTHASE"/>
    <property type="match status" value="1"/>
</dbReference>
<proteinExistence type="predicted"/>
<evidence type="ECO:0000313" key="7">
    <source>
        <dbReference type="EMBL" id="ETR67039.1"/>
    </source>
</evidence>